<proteinExistence type="predicted"/>
<evidence type="ECO:0000313" key="2">
    <source>
        <dbReference type="Proteomes" id="UP001500121"/>
    </source>
</evidence>
<gene>
    <name evidence="1" type="ORF">GCM10025783_01010</name>
</gene>
<reference evidence="2" key="1">
    <citation type="journal article" date="2019" name="Int. J. Syst. Evol. Microbiol.">
        <title>The Global Catalogue of Microorganisms (GCM) 10K type strain sequencing project: providing services to taxonomists for standard genome sequencing and annotation.</title>
        <authorList>
            <consortium name="The Broad Institute Genomics Platform"/>
            <consortium name="The Broad Institute Genome Sequencing Center for Infectious Disease"/>
            <person name="Wu L."/>
            <person name="Ma J."/>
        </authorList>
    </citation>
    <scope>NUCLEOTIDE SEQUENCE [LARGE SCALE GENOMIC DNA]</scope>
    <source>
        <strain evidence="2">JCM 19015</strain>
    </source>
</reference>
<comment type="caution">
    <text evidence="1">The sequence shown here is derived from an EMBL/GenBank/DDBJ whole genome shotgun (WGS) entry which is preliminary data.</text>
</comment>
<name>A0ABP8YTT4_9MICO</name>
<dbReference type="Proteomes" id="UP001500121">
    <property type="component" value="Unassembled WGS sequence"/>
</dbReference>
<dbReference type="RefSeq" id="WP_345478938.1">
    <property type="nucleotide sequence ID" value="NZ_BAABLP010000001.1"/>
</dbReference>
<evidence type="ECO:0000313" key="1">
    <source>
        <dbReference type="EMBL" id="GAA4735076.1"/>
    </source>
</evidence>
<evidence type="ECO:0008006" key="3">
    <source>
        <dbReference type="Google" id="ProtNLM"/>
    </source>
</evidence>
<sequence length="106" mass="11947">MLRAVYVRTLKDGVSDDQYIDAWMPEGVSREDYPARVSISHSTVEERQTVTVFEFEGDPEHVLDALAALVRPDWRDRVAEVIEGTDVETIYVDTVTYGSVEAPASR</sequence>
<protein>
    <recommendedName>
        <fullName evidence="3">REDY-like protein HapK</fullName>
    </recommendedName>
</protein>
<keyword evidence="2" id="KW-1185">Reference proteome</keyword>
<accession>A0ABP8YTT4</accession>
<organism evidence="1 2">
    <name type="scientific">Amnibacterium soli</name>
    <dbReference type="NCBI Taxonomy" id="1282736"/>
    <lineage>
        <taxon>Bacteria</taxon>
        <taxon>Bacillati</taxon>
        <taxon>Actinomycetota</taxon>
        <taxon>Actinomycetes</taxon>
        <taxon>Micrococcales</taxon>
        <taxon>Microbacteriaceae</taxon>
        <taxon>Amnibacterium</taxon>
    </lineage>
</organism>
<dbReference type="EMBL" id="BAABLP010000001">
    <property type="protein sequence ID" value="GAA4735076.1"/>
    <property type="molecule type" value="Genomic_DNA"/>
</dbReference>